<feature type="compositionally biased region" description="Acidic residues" evidence="1">
    <location>
        <begin position="69"/>
        <end position="85"/>
    </location>
</feature>
<dbReference type="Proteomes" id="UP000256941">
    <property type="component" value="Unassembled WGS sequence"/>
</dbReference>
<protein>
    <submittedName>
        <fullName evidence="2">Uncharacterized protein</fullName>
    </submittedName>
</protein>
<feature type="region of interest" description="Disordered" evidence="1">
    <location>
        <begin position="64"/>
        <end position="85"/>
    </location>
</feature>
<organism evidence="2 3">
    <name type="scientific">Paracoccus versutus</name>
    <name type="common">Thiobacillus versutus</name>
    <dbReference type="NCBI Taxonomy" id="34007"/>
    <lineage>
        <taxon>Bacteria</taxon>
        <taxon>Pseudomonadati</taxon>
        <taxon>Pseudomonadota</taxon>
        <taxon>Alphaproteobacteria</taxon>
        <taxon>Rhodobacterales</taxon>
        <taxon>Paracoccaceae</taxon>
        <taxon>Paracoccus</taxon>
    </lineage>
</organism>
<proteinExistence type="predicted"/>
<evidence type="ECO:0000256" key="1">
    <source>
        <dbReference type="SAM" id="MobiDB-lite"/>
    </source>
</evidence>
<dbReference type="EMBL" id="QTUJ01000002">
    <property type="protein sequence ID" value="REF69615.1"/>
    <property type="molecule type" value="Genomic_DNA"/>
</dbReference>
<evidence type="ECO:0000313" key="2">
    <source>
        <dbReference type="EMBL" id="REF69615.1"/>
    </source>
</evidence>
<gene>
    <name evidence="2" type="ORF">BDD41_2325</name>
</gene>
<name>A0A3D9XGI3_PARVE</name>
<reference evidence="2 3" key="1">
    <citation type="submission" date="2018-08" db="EMBL/GenBank/DDBJ databases">
        <title>Genomic Encyclopedia of Archaeal and Bacterial Type Strains, Phase II (KMG-II): from individual species to whole genera.</title>
        <authorList>
            <person name="Goeker M."/>
        </authorList>
    </citation>
    <scope>NUCLEOTIDE SEQUENCE [LARGE SCALE GENOMIC DNA]</scope>
    <source>
        <strain evidence="2 3">DSM 17099</strain>
    </source>
</reference>
<sequence>MSHPQFVECKFREADLRAYTYRNDSEPVEIGDRSAVETTRGETVVTVVGIREEPPAFDCKPILRKVEPEPEEGADTAEDGAEGEE</sequence>
<dbReference type="RefSeq" id="WP_166435518.1">
    <property type="nucleotide sequence ID" value="NZ_CP038197.1"/>
</dbReference>
<dbReference type="AlphaFoldDB" id="A0A3D9XGI3"/>
<accession>A0A3D9XGI3</accession>
<comment type="caution">
    <text evidence="2">The sequence shown here is derived from an EMBL/GenBank/DDBJ whole genome shotgun (WGS) entry which is preliminary data.</text>
</comment>
<evidence type="ECO:0000313" key="3">
    <source>
        <dbReference type="Proteomes" id="UP000256941"/>
    </source>
</evidence>